<gene>
    <name evidence="2" type="ORF">SAMN05444921_12262</name>
</gene>
<feature type="compositionally biased region" description="Basic and acidic residues" evidence="1">
    <location>
        <begin position="21"/>
        <end position="54"/>
    </location>
</feature>
<keyword evidence="3" id="KW-1185">Reference proteome</keyword>
<name>A0A1G9ZSL8_9ACTN</name>
<evidence type="ECO:0000313" key="2">
    <source>
        <dbReference type="EMBL" id="SDN23586.1"/>
    </source>
</evidence>
<dbReference type="GeneID" id="96657144"/>
<organism evidence="2 3">
    <name type="scientific">Streptomyces wuyuanensis</name>
    <dbReference type="NCBI Taxonomy" id="1196353"/>
    <lineage>
        <taxon>Bacteria</taxon>
        <taxon>Bacillati</taxon>
        <taxon>Actinomycetota</taxon>
        <taxon>Actinomycetes</taxon>
        <taxon>Kitasatosporales</taxon>
        <taxon>Streptomycetaceae</taxon>
        <taxon>Streptomyces</taxon>
    </lineage>
</organism>
<dbReference type="RefSeq" id="WP_167746106.1">
    <property type="nucleotide sequence ID" value="NZ_FNHI01000022.1"/>
</dbReference>
<evidence type="ECO:0000256" key="1">
    <source>
        <dbReference type="SAM" id="MobiDB-lite"/>
    </source>
</evidence>
<proteinExistence type="predicted"/>
<feature type="region of interest" description="Disordered" evidence="1">
    <location>
        <begin position="17"/>
        <end position="54"/>
    </location>
</feature>
<sequence length="54" mass="5786">MPIDPLAAVNALIRAEVVRTGPDDHRTPGASEREPEPPEHSDSHGRDSGAHEAH</sequence>
<dbReference type="EMBL" id="FNHI01000022">
    <property type="protein sequence ID" value="SDN23586.1"/>
    <property type="molecule type" value="Genomic_DNA"/>
</dbReference>
<evidence type="ECO:0000313" key="3">
    <source>
        <dbReference type="Proteomes" id="UP000199063"/>
    </source>
</evidence>
<reference evidence="3" key="1">
    <citation type="submission" date="2016-10" db="EMBL/GenBank/DDBJ databases">
        <authorList>
            <person name="Varghese N."/>
            <person name="Submissions S."/>
        </authorList>
    </citation>
    <scope>NUCLEOTIDE SEQUENCE [LARGE SCALE GENOMIC DNA]</scope>
    <source>
        <strain evidence="3">CGMCC 4.7042</strain>
    </source>
</reference>
<dbReference type="AlphaFoldDB" id="A0A1G9ZSL8"/>
<accession>A0A1G9ZSL8</accession>
<dbReference type="Proteomes" id="UP000199063">
    <property type="component" value="Unassembled WGS sequence"/>
</dbReference>
<protein>
    <submittedName>
        <fullName evidence="2">Uncharacterized protein</fullName>
    </submittedName>
</protein>